<dbReference type="GO" id="GO:0020037">
    <property type="term" value="F:heme binding"/>
    <property type="evidence" value="ECO:0007669"/>
    <property type="project" value="InterPro"/>
</dbReference>
<keyword evidence="5" id="KW-0408">Iron</keyword>
<dbReference type="SUPFAM" id="SSF48264">
    <property type="entry name" value="Cytochrome P450"/>
    <property type="match status" value="1"/>
</dbReference>
<proteinExistence type="inferred from homology"/>
<evidence type="ECO:0000256" key="3">
    <source>
        <dbReference type="ARBA" id="ARBA00022723"/>
    </source>
</evidence>
<keyword evidence="4" id="KW-0560">Oxidoreductase</keyword>
<keyword evidence="6" id="KW-0503">Monooxygenase</keyword>
<dbReference type="Proteomes" id="UP000673691">
    <property type="component" value="Unassembled WGS sequence"/>
</dbReference>
<dbReference type="Gene3D" id="1.10.630.10">
    <property type="entry name" value="Cytochrome P450"/>
    <property type="match status" value="1"/>
</dbReference>
<dbReference type="OrthoDB" id="1470350at2759"/>
<gene>
    <name evidence="7" type="ORF">BJ554DRAFT_6613</name>
</gene>
<keyword evidence="2" id="KW-0349">Heme</keyword>
<protein>
    <submittedName>
        <fullName evidence="7">Cytochrome P450</fullName>
    </submittedName>
</protein>
<keyword evidence="8" id="KW-1185">Reference proteome</keyword>
<dbReference type="InterPro" id="IPR050196">
    <property type="entry name" value="Cytochrome_P450_Monoox"/>
</dbReference>
<dbReference type="GO" id="GO:0005506">
    <property type="term" value="F:iron ion binding"/>
    <property type="evidence" value="ECO:0007669"/>
    <property type="project" value="InterPro"/>
</dbReference>
<comment type="similarity">
    <text evidence="1">Belongs to the cytochrome P450 family.</text>
</comment>
<dbReference type="PANTHER" id="PTHR24291:SF50">
    <property type="entry name" value="BIFUNCTIONAL ALBAFLAVENONE MONOOXYGENASE_TERPENE SYNTHASE"/>
    <property type="match status" value="1"/>
</dbReference>
<evidence type="ECO:0000256" key="6">
    <source>
        <dbReference type="ARBA" id="ARBA00023033"/>
    </source>
</evidence>
<evidence type="ECO:0000256" key="1">
    <source>
        <dbReference type="ARBA" id="ARBA00010617"/>
    </source>
</evidence>
<dbReference type="AlphaFoldDB" id="A0A8H8DK28"/>
<evidence type="ECO:0000256" key="5">
    <source>
        <dbReference type="ARBA" id="ARBA00023004"/>
    </source>
</evidence>
<dbReference type="Pfam" id="PF00067">
    <property type="entry name" value="p450"/>
    <property type="match status" value="2"/>
</dbReference>
<sequence>GNIGLQFCECENLHGRDVGQNVLAERRVLSKQVPYLKQVAPPAITAICAELVRKIEAKGQAPVDIHRLLCMECLQAPALTKKNYTIGNIFTTDNVLSAGHETTSATMCFAIMLLGVHTDWQNKARQEVDRVLGDRMSPTHEDQLQLKTLTMILKESELRRENNSLTLNLVSLYPHSRPALRLFPAAPGTVRITEKATPVIHFVLPPKVHIMPVFMAMQRHPKNFANPLKFDPTRWQTNKTAEEIDENVEEGSPKD</sequence>
<dbReference type="InterPro" id="IPR002401">
    <property type="entry name" value="Cyt_P450_E_grp-I"/>
</dbReference>
<comment type="caution">
    <text evidence="7">The sequence shown here is derived from an EMBL/GenBank/DDBJ whole genome shotgun (WGS) entry which is preliminary data.</text>
</comment>
<dbReference type="EMBL" id="JAEFCI010003980">
    <property type="protein sequence ID" value="KAG5461226.1"/>
    <property type="molecule type" value="Genomic_DNA"/>
</dbReference>
<evidence type="ECO:0000256" key="4">
    <source>
        <dbReference type="ARBA" id="ARBA00023002"/>
    </source>
</evidence>
<evidence type="ECO:0000256" key="2">
    <source>
        <dbReference type="ARBA" id="ARBA00022617"/>
    </source>
</evidence>
<dbReference type="PANTHER" id="PTHR24291">
    <property type="entry name" value="CYTOCHROME P450 FAMILY 4"/>
    <property type="match status" value="1"/>
</dbReference>
<keyword evidence="3" id="KW-0479">Metal-binding</keyword>
<dbReference type="InterPro" id="IPR036396">
    <property type="entry name" value="Cyt_P450_sf"/>
</dbReference>
<feature type="non-terminal residue" evidence="7">
    <location>
        <position position="255"/>
    </location>
</feature>
<evidence type="ECO:0000313" key="7">
    <source>
        <dbReference type="EMBL" id="KAG5461226.1"/>
    </source>
</evidence>
<reference evidence="7 8" key="1">
    <citation type="journal article" name="Sci. Rep.">
        <title>Genome-scale phylogenetic analyses confirm Olpidium as the closest living zoosporic fungus to the non-flagellated, terrestrial fungi.</title>
        <authorList>
            <person name="Chang Y."/>
            <person name="Rochon D."/>
            <person name="Sekimoto S."/>
            <person name="Wang Y."/>
            <person name="Chovatia M."/>
            <person name="Sandor L."/>
            <person name="Salamov A."/>
            <person name="Grigoriev I.V."/>
            <person name="Stajich J.E."/>
            <person name="Spatafora J.W."/>
        </authorList>
    </citation>
    <scope>NUCLEOTIDE SEQUENCE [LARGE SCALE GENOMIC DNA]</scope>
    <source>
        <strain evidence="7">S191</strain>
    </source>
</reference>
<evidence type="ECO:0000313" key="8">
    <source>
        <dbReference type="Proteomes" id="UP000673691"/>
    </source>
</evidence>
<dbReference type="GO" id="GO:0016705">
    <property type="term" value="F:oxidoreductase activity, acting on paired donors, with incorporation or reduction of molecular oxygen"/>
    <property type="evidence" value="ECO:0007669"/>
    <property type="project" value="InterPro"/>
</dbReference>
<dbReference type="InterPro" id="IPR001128">
    <property type="entry name" value="Cyt_P450"/>
</dbReference>
<dbReference type="PRINTS" id="PR00463">
    <property type="entry name" value="EP450I"/>
</dbReference>
<organism evidence="7 8">
    <name type="scientific">Olpidium bornovanus</name>
    <dbReference type="NCBI Taxonomy" id="278681"/>
    <lineage>
        <taxon>Eukaryota</taxon>
        <taxon>Fungi</taxon>
        <taxon>Fungi incertae sedis</taxon>
        <taxon>Olpidiomycota</taxon>
        <taxon>Olpidiomycotina</taxon>
        <taxon>Olpidiomycetes</taxon>
        <taxon>Olpidiales</taxon>
        <taxon>Olpidiaceae</taxon>
        <taxon>Olpidium</taxon>
    </lineage>
</organism>
<accession>A0A8H8DK28</accession>
<dbReference type="GO" id="GO:0004497">
    <property type="term" value="F:monooxygenase activity"/>
    <property type="evidence" value="ECO:0007669"/>
    <property type="project" value="UniProtKB-KW"/>
</dbReference>
<name>A0A8H8DK28_9FUNG</name>
<feature type="non-terminal residue" evidence="7">
    <location>
        <position position="1"/>
    </location>
</feature>